<dbReference type="EMBL" id="FNHI01000023">
    <property type="protein sequence ID" value="SDN29612.1"/>
    <property type="molecule type" value="Genomic_DNA"/>
</dbReference>
<dbReference type="AlphaFoldDB" id="A0A1H0A792"/>
<evidence type="ECO:0000256" key="6">
    <source>
        <dbReference type="SAM" id="Phobius"/>
    </source>
</evidence>
<organism evidence="8 9">
    <name type="scientific">Streptomyces wuyuanensis</name>
    <dbReference type="NCBI Taxonomy" id="1196353"/>
    <lineage>
        <taxon>Bacteria</taxon>
        <taxon>Bacillati</taxon>
        <taxon>Actinomycetota</taxon>
        <taxon>Actinomycetes</taxon>
        <taxon>Kitasatosporales</taxon>
        <taxon>Streptomycetaceae</taxon>
        <taxon>Streptomyces</taxon>
    </lineage>
</organism>
<keyword evidence="9" id="KW-1185">Reference proteome</keyword>
<dbReference type="InterPro" id="IPR000620">
    <property type="entry name" value="EamA_dom"/>
</dbReference>
<feature type="transmembrane region" description="Helical" evidence="6">
    <location>
        <begin position="181"/>
        <end position="201"/>
    </location>
</feature>
<feature type="transmembrane region" description="Helical" evidence="6">
    <location>
        <begin position="126"/>
        <end position="143"/>
    </location>
</feature>
<gene>
    <name evidence="8" type="ORF">SAMN05444921_123134</name>
</gene>
<feature type="transmembrane region" description="Helical" evidence="6">
    <location>
        <begin position="6"/>
        <end position="24"/>
    </location>
</feature>
<evidence type="ECO:0000313" key="9">
    <source>
        <dbReference type="Proteomes" id="UP000199063"/>
    </source>
</evidence>
<feature type="transmembrane region" description="Helical" evidence="6">
    <location>
        <begin position="213"/>
        <end position="234"/>
    </location>
</feature>
<accession>A0A1H0A792</accession>
<feature type="transmembrane region" description="Helical" evidence="6">
    <location>
        <begin position="240"/>
        <end position="262"/>
    </location>
</feature>
<keyword evidence="5 6" id="KW-0472">Membrane</keyword>
<evidence type="ECO:0000259" key="7">
    <source>
        <dbReference type="Pfam" id="PF00892"/>
    </source>
</evidence>
<keyword evidence="3 6" id="KW-0812">Transmembrane</keyword>
<keyword evidence="4 6" id="KW-1133">Transmembrane helix</keyword>
<dbReference type="PANTHER" id="PTHR32322">
    <property type="entry name" value="INNER MEMBRANE TRANSPORTER"/>
    <property type="match status" value="1"/>
</dbReference>
<proteinExistence type="inferred from homology"/>
<dbReference type="GO" id="GO:0016020">
    <property type="term" value="C:membrane"/>
    <property type="evidence" value="ECO:0007669"/>
    <property type="project" value="UniProtKB-SubCell"/>
</dbReference>
<feature type="domain" description="EamA" evidence="7">
    <location>
        <begin position="3"/>
        <end position="143"/>
    </location>
</feature>
<feature type="transmembrane region" description="Helical" evidence="6">
    <location>
        <begin position="155"/>
        <end position="175"/>
    </location>
</feature>
<evidence type="ECO:0000256" key="1">
    <source>
        <dbReference type="ARBA" id="ARBA00004141"/>
    </source>
</evidence>
<evidence type="ECO:0000256" key="2">
    <source>
        <dbReference type="ARBA" id="ARBA00007362"/>
    </source>
</evidence>
<dbReference type="Gene3D" id="1.10.3730.20">
    <property type="match status" value="1"/>
</dbReference>
<feature type="transmembrane region" description="Helical" evidence="6">
    <location>
        <begin position="31"/>
        <end position="54"/>
    </location>
</feature>
<name>A0A1H0A792_9ACTN</name>
<dbReference type="InterPro" id="IPR050638">
    <property type="entry name" value="AA-Vitamin_Transporters"/>
</dbReference>
<feature type="transmembrane region" description="Helical" evidence="6">
    <location>
        <begin position="269"/>
        <end position="287"/>
    </location>
</feature>
<protein>
    <submittedName>
        <fullName evidence="8">Uncharacterized membrane protein</fullName>
    </submittedName>
</protein>
<feature type="transmembrane region" description="Helical" evidence="6">
    <location>
        <begin position="66"/>
        <end position="88"/>
    </location>
</feature>
<dbReference type="RefSeq" id="WP_093660064.1">
    <property type="nucleotide sequence ID" value="NZ_FNHI01000023.1"/>
</dbReference>
<dbReference type="GeneID" id="40833032"/>
<evidence type="ECO:0000256" key="5">
    <source>
        <dbReference type="ARBA" id="ARBA00023136"/>
    </source>
</evidence>
<dbReference type="InterPro" id="IPR037185">
    <property type="entry name" value="EmrE-like"/>
</dbReference>
<dbReference type="SUPFAM" id="SSF103481">
    <property type="entry name" value="Multidrug resistance efflux transporter EmrE"/>
    <property type="match status" value="2"/>
</dbReference>
<dbReference type="OrthoDB" id="68076at2"/>
<dbReference type="Proteomes" id="UP000199063">
    <property type="component" value="Unassembled WGS sequence"/>
</dbReference>
<reference evidence="9" key="1">
    <citation type="submission" date="2016-10" db="EMBL/GenBank/DDBJ databases">
        <authorList>
            <person name="Varghese N."/>
            <person name="Submissions S."/>
        </authorList>
    </citation>
    <scope>NUCLEOTIDE SEQUENCE [LARGE SCALE GENOMIC DNA]</scope>
    <source>
        <strain evidence="9">CGMCC 4.7042</strain>
    </source>
</reference>
<evidence type="ECO:0000313" key="8">
    <source>
        <dbReference type="EMBL" id="SDN29612.1"/>
    </source>
</evidence>
<sequence>MPELFALVAALLFGLVHFLSGLLARRADSYAVAAFGQLGGIVLMLAVVVVTWAAGVDAPLLSAPHITAGALGWGAVSGVGTGIGVACLYRGLAAGQMSVVAPLSNVAGVALPVLAGVVVLGERPSPLAWLGVAAALPALWLVSRSDRPEDSGTAAGARYGLLAGVGFAVQFLAISRIDPAAGLWPILVARVVATLTIAVMARAAGATLRLPRGLVLPSLAVGSMGAVALVLYQAATLHQLLALATVLASLYPAVPVVLAIVFLHERPTAVQIAGLLCTGVAVVLIALG</sequence>
<feature type="transmembrane region" description="Helical" evidence="6">
    <location>
        <begin position="100"/>
        <end position="120"/>
    </location>
</feature>
<comment type="similarity">
    <text evidence="2">Belongs to the EamA transporter family.</text>
</comment>
<dbReference type="Pfam" id="PF00892">
    <property type="entry name" value="EamA"/>
    <property type="match status" value="1"/>
</dbReference>
<evidence type="ECO:0000256" key="4">
    <source>
        <dbReference type="ARBA" id="ARBA00022989"/>
    </source>
</evidence>
<evidence type="ECO:0000256" key="3">
    <source>
        <dbReference type="ARBA" id="ARBA00022692"/>
    </source>
</evidence>
<dbReference type="PANTHER" id="PTHR32322:SF2">
    <property type="entry name" value="EAMA DOMAIN-CONTAINING PROTEIN"/>
    <property type="match status" value="1"/>
</dbReference>
<comment type="subcellular location">
    <subcellularLocation>
        <location evidence="1">Membrane</location>
        <topology evidence="1">Multi-pass membrane protein</topology>
    </subcellularLocation>
</comment>